<feature type="domain" description="Major facilitator superfamily (MFS) profile" evidence="8">
    <location>
        <begin position="7"/>
        <end position="402"/>
    </location>
</feature>
<protein>
    <submittedName>
        <fullName evidence="9">MFS transporter</fullName>
    </submittedName>
</protein>
<dbReference type="Proteomes" id="UP001612928">
    <property type="component" value="Unassembled WGS sequence"/>
</dbReference>
<evidence type="ECO:0000256" key="1">
    <source>
        <dbReference type="ARBA" id="ARBA00004651"/>
    </source>
</evidence>
<comment type="subcellular location">
    <subcellularLocation>
        <location evidence="1">Cell membrane</location>
        <topology evidence="1">Multi-pass membrane protein</topology>
    </subcellularLocation>
</comment>
<evidence type="ECO:0000256" key="7">
    <source>
        <dbReference type="SAM" id="Phobius"/>
    </source>
</evidence>
<keyword evidence="10" id="KW-1185">Reference proteome</keyword>
<feature type="transmembrane region" description="Helical" evidence="7">
    <location>
        <begin position="223"/>
        <end position="247"/>
    </location>
</feature>
<dbReference type="InterPro" id="IPR010290">
    <property type="entry name" value="TM_effector"/>
</dbReference>
<comment type="caution">
    <text evidence="9">The sequence shown here is derived from an EMBL/GenBank/DDBJ whole genome shotgun (WGS) entry which is preliminary data.</text>
</comment>
<sequence>MAGLGRSFTYLWSSAALSNLGDGVLKVGAPLLAVTMTRSPAQVAMVGAAATLPWLLLALPAGAVADRMDRRRVMALANAGRAGGLAAAGALAASGVLNLWLMLLAVLVAGVAEVFADTAAQAVLPMTVPPDRLAAANGRVVGAQTVGNDFAGAPLAGVLVTLLPAAVLAGPALLYGAAALSLAGMRGRFRATRPPSAGRGAGAMRREIGEALRYLWGHRFLRTLAVSAGVLNAASAAYFGVLVLWLVGEGSRVGLEPGGYGLMMTALAAGAVAGSLVSERAVRLLGEGRTLVVMWMISALLYLVPVLLPVAWLLYPTAVVWGVAGATANVLVISTRQRLIPAELLGRVNSAYRLIGMGGMPVGAALGGVVAEVAGLPVVFLGSAAAAVAAVCLIWRVAPVRISGPLTSDHTVDPTPGSLSAH</sequence>
<evidence type="ECO:0000256" key="5">
    <source>
        <dbReference type="ARBA" id="ARBA00022989"/>
    </source>
</evidence>
<evidence type="ECO:0000313" key="10">
    <source>
        <dbReference type="Proteomes" id="UP001612928"/>
    </source>
</evidence>
<feature type="transmembrane region" description="Helical" evidence="7">
    <location>
        <begin position="259"/>
        <end position="278"/>
    </location>
</feature>
<evidence type="ECO:0000256" key="6">
    <source>
        <dbReference type="ARBA" id="ARBA00023136"/>
    </source>
</evidence>
<evidence type="ECO:0000313" key="9">
    <source>
        <dbReference type="EMBL" id="MFI7441935.1"/>
    </source>
</evidence>
<keyword evidence="5 7" id="KW-1133">Transmembrane helix</keyword>
<dbReference type="CDD" id="cd06173">
    <property type="entry name" value="MFS_MefA_like"/>
    <property type="match status" value="1"/>
</dbReference>
<evidence type="ECO:0000256" key="4">
    <source>
        <dbReference type="ARBA" id="ARBA00022692"/>
    </source>
</evidence>
<evidence type="ECO:0000256" key="2">
    <source>
        <dbReference type="ARBA" id="ARBA00022448"/>
    </source>
</evidence>
<feature type="transmembrane region" description="Helical" evidence="7">
    <location>
        <begin position="377"/>
        <end position="398"/>
    </location>
</feature>
<keyword evidence="3" id="KW-1003">Cell membrane</keyword>
<gene>
    <name evidence="9" type="ORF">ACIBP5_18400</name>
</gene>
<evidence type="ECO:0000259" key="8">
    <source>
        <dbReference type="PROSITE" id="PS50850"/>
    </source>
</evidence>
<dbReference type="Gene3D" id="1.20.1250.20">
    <property type="entry name" value="MFS general substrate transporter like domains"/>
    <property type="match status" value="1"/>
</dbReference>
<dbReference type="Pfam" id="PF05977">
    <property type="entry name" value="MFS_3"/>
    <property type="match status" value="1"/>
</dbReference>
<dbReference type="SUPFAM" id="SSF103473">
    <property type="entry name" value="MFS general substrate transporter"/>
    <property type="match status" value="1"/>
</dbReference>
<dbReference type="InterPro" id="IPR036259">
    <property type="entry name" value="MFS_trans_sf"/>
</dbReference>
<feature type="transmembrane region" description="Helical" evidence="7">
    <location>
        <begin position="314"/>
        <end position="333"/>
    </location>
</feature>
<dbReference type="InterPro" id="IPR020846">
    <property type="entry name" value="MFS_dom"/>
</dbReference>
<keyword evidence="6 7" id="KW-0472">Membrane</keyword>
<dbReference type="PROSITE" id="PS50850">
    <property type="entry name" value="MFS"/>
    <property type="match status" value="1"/>
</dbReference>
<dbReference type="PANTHER" id="PTHR23513">
    <property type="entry name" value="INTEGRAL MEMBRANE EFFLUX PROTEIN-RELATED"/>
    <property type="match status" value="1"/>
</dbReference>
<feature type="transmembrane region" description="Helical" evidence="7">
    <location>
        <begin position="41"/>
        <end position="64"/>
    </location>
</feature>
<evidence type="ECO:0000256" key="3">
    <source>
        <dbReference type="ARBA" id="ARBA00022475"/>
    </source>
</evidence>
<feature type="transmembrane region" description="Helical" evidence="7">
    <location>
        <begin position="354"/>
        <end position="371"/>
    </location>
</feature>
<feature type="transmembrane region" description="Helical" evidence="7">
    <location>
        <begin position="155"/>
        <end position="183"/>
    </location>
</feature>
<keyword evidence="2" id="KW-0813">Transport</keyword>
<dbReference type="PANTHER" id="PTHR23513:SF6">
    <property type="entry name" value="MAJOR FACILITATOR SUPERFAMILY ASSOCIATED DOMAIN-CONTAINING PROTEIN"/>
    <property type="match status" value="1"/>
</dbReference>
<proteinExistence type="predicted"/>
<keyword evidence="4 7" id="KW-0812">Transmembrane</keyword>
<name>A0ABW8A579_9ACTN</name>
<reference evidence="9 10" key="1">
    <citation type="submission" date="2024-10" db="EMBL/GenBank/DDBJ databases">
        <title>The Natural Products Discovery Center: Release of the First 8490 Sequenced Strains for Exploring Actinobacteria Biosynthetic Diversity.</title>
        <authorList>
            <person name="Kalkreuter E."/>
            <person name="Kautsar S.A."/>
            <person name="Yang D."/>
            <person name="Bader C.D."/>
            <person name="Teijaro C.N."/>
            <person name="Fluegel L."/>
            <person name="Davis C.M."/>
            <person name="Simpson J.R."/>
            <person name="Lauterbach L."/>
            <person name="Steele A.D."/>
            <person name="Gui C."/>
            <person name="Meng S."/>
            <person name="Li G."/>
            <person name="Viehrig K."/>
            <person name="Ye F."/>
            <person name="Su P."/>
            <person name="Kiefer A.F."/>
            <person name="Nichols A."/>
            <person name="Cepeda A.J."/>
            <person name="Yan W."/>
            <person name="Fan B."/>
            <person name="Jiang Y."/>
            <person name="Adhikari A."/>
            <person name="Zheng C.-J."/>
            <person name="Schuster L."/>
            <person name="Cowan T.M."/>
            <person name="Smanski M.J."/>
            <person name="Chevrette M.G."/>
            <person name="De Carvalho L.P.S."/>
            <person name="Shen B."/>
        </authorList>
    </citation>
    <scope>NUCLEOTIDE SEQUENCE [LARGE SCALE GENOMIC DNA]</scope>
    <source>
        <strain evidence="9 10">NPDC049503</strain>
    </source>
</reference>
<feature type="transmembrane region" description="Helical" evidence="7">
    <location>
        <begin position="85"/>
        <end position="109"/>
    </location>
</feature>
<organism evidence="9 10">
    <name type="scientific">Nonomuraea indica</name>
    <dbReference type="NCBI Taxonomy" id="1581193"/>
    <lineage>
        <taxon>Bacteria</taxon>
        <taxon>Bacillati</taxon>
        <taxon>Actinomycetota</taxon>
        <taxon>Actinomycetes</taxon>
        <taxon>Streptosporangiales</taxon>
        <taxon>Streptosporangiaceae</taxon>
        <taxon>Nonomuraea</taxon>
    </lineage>
</organism>
<dbReference type="EMBL" id="JBITMB010000004">
    <property type="protein sequence ID" value="MFI7441935.1"/>
    <property type="molecule type" value="Genomic_DNA"/>
</dbReference>
<accession>A0ABW8A579</accession>
<feature type="transmembrane region" description="Helical" evidence="7">
    <location>
        <begin position="290"/>
        <end position="308"/>
    </location>
</feature>
<dbReference type="RefSeq" id="WP_101782894.1">
    <property type="nucleotide sequence ID" value="NZ_JBITMB010000004.1"/>
</dbReference>